<feature type="transmembrane region" description="Helical" evidence="1">
    <location>
        <begin position="70"/>
        <end position="92"/>
    </location>
</feature>
<dbReference type="GO" id="GO:0016020">
    <property type="term" value="C:membrane"/>
    <property type="evidence" value="ECO:0007669"/>
    <property type="project" value="InterPro"/>
</dbReference>
<dbReference type="EMBL" id="CALTRL010000310">
    <property type="protein sequence ID" value="CAH7667449.1"/>
    <property type="molecule type" value="Genomic_DNA"/>
</dbReference>
<evidence type="ECO:0000259" key="2">
    <source>
        <dbReference type="PROSITE" id="PS50156"/>
    </source>
</evidence>
<gene>
    <name evidence="3" type="ORF">PPACK8108_LOCUS1851</name>
</gene>
<keyword evidence="4" id="KW-1185">Reference proteome</keyword>
<sequence length="213" mass="23548">MAIPRALQLRSGEDHCSTAFPARRARSKSLKSQLLVKSKFSLLLLSIGIVLLLVSTLGGFLSFFGVKITLIIAKVIPFLVLAIGVDNVFILANEVLRQNYKAYLIIAYGRIGYVGVNGTFDDNDENKDDEIDELPLVEVRISKVISRMGPSVLLSASCETVAFALGAIVGMPAVENFCNLCFWGSDDQYNNSNDYIVKECKLCIRPFSCIWRE</sequence>
<protein>
    <submittedName>
        <fullName evidence="3">Patched family-domain-containing protein</fullName>
    </submittedName>
</protein>
<proteinExistence type="predicted"/>
<dbReference type="GO" id="GO:0015918">
    <property type="term" value="P:sterol transport"/>
    <property type="evidence" value="ECO:0007669"/>
    <property type="project" value="TreeGrafter"/>
</dbReference>
<dbReference type="InterPro" id="IPR000731">
    <property type="entry name" value="SSD"/>
</dbReference>
<keyword evidence="1" id="KW-0812">Transmembrane</keyword>
<feature type="transmembrane region" description="Helical" evidence="1">
    <location>
        <begin position="40"/>
        <end position="64"/>
    </location>
</feature>
<organism evidence="3 4">
    <name type="scientific">Phakopsora pachyrhizi</name>
    <name type="common">Asian soybean rust disease fungus</name>
    <dbReference type="NCBI Taxonomy" id="170000"/>
    <lineage>
        <taxon>Eukaryota</taxon>
        <taxon>Fungi</taxon>
        <taxon>Dikarya</taxon>
        <taxon>Basidiomycota</taxon>
        <taxon>Pucciniomycotina</taxon>
        <taxon>Pucciniomycetes</taxon>
        <taxon>Pucciniales</taxon>
        <taxon>Phakopsoraceae</taxon>
        <taxon>Phakopsora</taxon>
    </lineage>
</organism>
<keyword evidence="1" id="KW-1133">Transmembrane helix</keyword>
<accession>A0AAV0AGM1</accession>
<keyword evidence="1" id="KW-0472">Membrane</keyword>
<feature type="domain" description="SSD" evidence="2">
    <location>
        <begin position="30"/>
        <end position="178"/>
    </location>
</feature>
<dbReference type="Pfam" id="PF02460">
    <property type="entry name" value="Patched"/>
    <property type="match status" value="1"/>
</dbReference>
<dbReference type="InterPro" id="IPR003392">
    <property type="entry name" value="PTHD_SSD"/>
</dbReference>
<reference evidence="3" key="1">
    <citation type="submission" date="2022-06" db="EMBL/GenBank/DDBJ databases">
        <authorList>
            <consortium name="SYNGENTA / RWTH Aachen University"/>
        </authorList>
    </citation>
    <scope>NUCLEOTIDE SEQUENCE</scope>
</reference>
<evidence type="ECO:0000313" key="3">
    <source>
        <dbReference type="EMBL" id="CAH7667449.1"/>
    </source>
</evidence>
<comment type="caution">
    <text evidence="3">The sequence shown here is derived from an EMBL/GenBank/DDBJ whole genome shotgun (WGS) entry which is preliminary data.</text>
</comment>
<dbReference type="PANTHER" id="PTHR45727">
    <property type="entry name" value="NPC INTRACELLULAR CHOLESTEROL TRANSPORTER 1"/>
    <property type="match status" value="1"/>
</dbReference>
<dbReference type="GO" id="GO:0032934">
    <property type="term" value="F:sterol binding"/>
    <property type="evidence" value="ECO:0007669"/>
    <property type="project" value="TreeGrafter"/>
</dbReference>
<dbReference type="Proteomes" id="UP001153365">
    <property type="component" value="Unassembled WGS sequence"/>
</dbReference>
<evidence type="ECO:0000256" key="1">
    <source>
        <dbReference type="SAM" id="Phobius"/>
    </source>
</evidence>
<name>A0AAV0AGM1_PHAPC</name>
<dbReference type="PANTHER" id="PTHR45727:SF2">
    <property type="entry name" value="NPC INTRACELLULAR CHOLESTEROL TRANSPORTER 1"/>
    <property type="match status" value="1"/>
</dbReference>
<dbReference type="AlphaFoldDB" id="A0AAV0AGM1"/>
<dbReference type="PROSITE" id="PS50156">
    <property type="entry name" value="SSD"/>
    <property type="match status" value="1"/>
</dbReference>
<evidence type="ECO:0000313" key="4">
    <source>
        <dbReference type="Proteomes" id="UP001153365"/>
    </source>
</evidence>